<name>A0ABV0Z431_9TELE</name>
<dbReference type="Proteomes" id="UP001469553">
    <property type="component" value="Unassembled WGS sequence"/>
</dbReference>
<gene>
    <name evidence="3" type="ORF">AMECASPLE_029929</name>
</gene>
<evidence type="ECO:0000313" key="3">
    <source>
        <dbReference type="EMBL" id="MEQ2300835.1"/>
    </source>
</evidence>
<feature type="compositionally biased region" description="Polar residues" evidence="1">
    <location>
        <begin position="204"/>
        <end position="218"/>
    </location>
</feature>
<evidence type="ECO:0000256" key="2">
    <source>
        <dbReference type="SAM" id="Phobius"/>
    </source>
</evidence>
<keyword evidence="2" id="KW-0812">Transmembrane</keyword>
<feature type="transmembrane region" description="Helical" evidence="2">
    <location>
        <begin position="57"/>
        <end position="77"/>
    </location>
</feature>
<feature type="compositionally biased region" description="Polar residues" evidence="1">
    <location>
        <begin position="77"/>
        <end position="105"/>
    </location>
</feature>
<accession>A0ABV0Z431</accession>
<keyword evidence="4" id="KW-1185">Reference proteome</keyword>
<feature type="compositionally biased region" description="Low complexity" evidence="1">
    <location>
        <begin position="106"/>
        <end position="139"/>
    </location>
</feature>
<feature type="transmembrane region" description="Helical" evidence="2">
    <location>
        <begin position="167"/>
        <end position="190"/>
    </location>
</feature>
<keyword evidence="2" id="KW-1133">Transmembrane helix</keyword>
<organism evidence="3 4">
    <name type="scientific">Ameca splendens</name>
    <dbReference type="NCBI Taxonomy" id="208324"/>
    <lineage>
        <taxon>Eukaryota</taxon>
        <taxon>Metazoa</taxon>
        <taxon>Chordata</taxon>
        <taxon>Craniata</taxon>
        <taxon>Vertebrata</taxon>
        <taxon>Euteleostomi</taxon>
        <taxon>Actinopterygii</taxon>
        <taxon>Neopterygii</taxon>
        <taxon>Teleostei</taxon>
        <taxon>Neoteleostei</taxon>
        <taxon>Acanthomorphata</taxon>
        <taxon>Ovalentaria</taxon>
        <taxon>Atherinomorphae</taxon>
        <taxon>Cyprinodontiformes</taxon>
        <taxon>Goodeidae</taxon>
        <taxon>Ameca</taxon>
    </lineage>
</organism>
<protein>
    <submittedName>
        <fullName evidence="3">Uncharacterized protein</fullName>
    </submittedName>
</protein>
<evidence type="ECO:0000256" key="1">
    <source>
        <dbReference type="SAM" id="MobiDB-lite"/>
    </source>
</evidence>
<sequence>MGGLKMTRRCDNKAIKDKYPLVLVERKRVNIDSLSAQKIVLQQTLLFQRHYSGTMKANLLIVALCFFSTVNLCGANTSESAPTATQTIPVVSSEGTTKPPTGAPNTAQTGGLTTVQTGGPTTVQTGGPTTAQTGGPDTAQTKEPDTTPSSGPTTEAPGASGGLSGGAIAGITVGTIAGVGLLGGGVFGLLKEKDYSQVENISDCSQSSQQWTPQQIPKSQGAPGRTTPGSDPGESHPANTVQKPQGAAATWPLAPPAVGYAGVDPTMDPDTQMATRSEPANTLAASLGHRERPTHCWAETPATSRECERRLGILASSHSPKTCLLG</sequence>
<dbReference type="EMBL" id="JAHRIP010050516">
    <property type="protein sequence ID" value="MEQ2300835.1"/>
    <property type="molecule type" value="Genomic_DNA"/>
</dbReference>
<keyword evidence="2" id="KW-0472">Membrane</keyword>
<feature type="region of interest" description="Disordered" evidence="1">
    <location>
        <begin position="204"/>
        <end position="254"/>
    </location>
</feature>
<evidence type="ECO:0000313" key="4">
    <source>
        <dbReference type="Proteomes" id="UP001469553"/>
    </source>
</evidence>
<feature type="region of interest" description="Disordered" evidence="1">
    <location>
        <begin position="77"/>
        <end position="161"/>
    </location>
</feature>
<proteinExistence type="predicted"/>
<reference evidence="3 4" key="1">
    <citation type="submission" date="2021-06" db="EMBL/GenBank/DDBJ databases">
        <authorList>
            <person name="Palmer J.M."/>
        </authorList>
    </citation>
    <scope>NUCLEOTIDE SEQUENCE [LARGE SCALE GENOMIC DNA]</scope>
    <source>
        <strain evidence="3 4">AS_MEX2019</strain>
        <tissue evidence="3">Muscle</tissue>
    </source>
</reference>
<comment type="caution">
    <text evidence="3">The sequence shown here is derived from an EMBL/GenBank/DDBJ whole genome shotgun (WGS) entry which is preliminary data.</text>
</comment>